<evidence type="ECO:0000313" key="2">
    <source>
        <dbReference type="Proteomes" id="UP000076584"/>
    </source>
</evidence>
<keyword evidence="1" id="KW-0808">Transferase</keyword>
<dbReference type="Gene3D" id="3.40.50.150">
    <property type="entry name" value="Vaccinia Virus protein VP39"/>
    <property type="match status" value="1"/>
</dbReference>
<organism evidence="1 2">
    <name type="scientific">Colletotrichum incanum</name>
    <name type="common">Soybean anthracnose fungus</name>
    <dbReference type="NCBI Taxonomy" id="1573173"/>
    <lineage>
        <taxon>Eukaryota</taxon>
        <taxon>Fungi</taxon>
        <taxon>Dikarya</taxon>
        <taxon>Ascomycota</taxon>
        <taxon>Pezizomycotina</taxon>
        <taxon>Sordariomycetes</taxon>
        <taxon>Hypocreomycetidae</taxon>
        <taxon>Glomerellales</taxon>
        <taxon>Glomerellaceae</taxon>
        <taxon>Colletotrichum</taxon>
        <taxon>Colletotrichum spaethianum species complex</taxon>
    </lineage>
</organism>
<comment type="caution">
    <text evidence="1">The sequence shown here is derived from an EMBL/GenBank/DDBJ whole genome shotgun (WGS) entry which is preliminary data.</text>
</comment>
<sequence length="251" mass="28783">MPSGLRHGITNFVTVLRSTVPIEFLMSELGQAFGRWTMVVGVDLSAIQPGFFEVDDIEKEWTWSEPFDFIFFRSMISSFTRWPDIIAKAYKNLEPGGYLELQDNMFPLQCQDGPMPDDFIPYKWSKLLVEGTNKIGRPITVAASFKQMLENAGFIDVEERREKWPFNPWPKDKKLNDLGAWSQASTMMGVEAVSMALFTRVLDWSPEEATVFCAEVRNAHKKIGVHAYYDVYAAWGRKPEKDDEKDEADQS</sequence>
<gene>
    <name evidence="1" type="ORF">CI238_07229</name>
</gene>
<dbReference type="Proteomes" id="UP000076584">
    <property type="component" value="Unassembled WGS sequence"/>
</dbReference>
<keyword evidence="1" id="KW-0489">Methyltransferase</keyword>
<dbReference type="GO" id="GO:0008168">
    <property type="term" value="F:methyltransferase activity"/>
    <property type="evidence" value="ECO:0007669"/>
    <property type="project" value="UniProtKB-KW"/>
</dbReference>
<dbReference type="EMBL" id="LFIW01002072">
    <property type="protein sequence ID" value="KZL79577.1"/>
    <property type="molecule type" value="Genomic_DNA"/>
</dbReference>
<proteinExistence type="predicted"/>
<accession>A0A167A0P3</accession>
<evidence type="ECO:0000313" key="1">
    <source>
        <dbReference type="EMBL" id="KZL79577.1"/>
    </source>
</evidence>
<name>A0A167A0P3_COLIC</name>
<dbReference type="SUPFAM" id="SSF53335">
    <property type="entry name" value="S-adenosyl-L-methionine-dependent methyltransferases"/>
    <property type="match status" value="1"/>
</dbReference>
<dbReference type="GO" id="GO:0032259">
    <property type="term" value="P:methylation"/>
    <property type="evidence" value="ECO:0007669"/>
    <property type="project" value="UniProtKB-KW"/>
</dbReference>
<dbReference type="Pfam" id="PF13489">
    <property type="entry name" value="Methyltransf_23"/>
    <property type="match status" value="1"/>
</dbReference>
<dbReference type="CDD" id="cd02440">
    <property type="entry name" value="AdoMet_MTases"/>
    <property type="match status" value="1"/>
</dbReference>
<keyword evidence="2" id="KW-1185">Reference proteome</keyword>
<dbReference type="STRING" id="1573173.A0A167A0P3"/>
<dbReference type="AlphaFoldDB" id="A0A167A0P3"/>
<dbReference type="InterPro" id="IPR029063">
    <property type="entry name" value="SAM-dependent_MTases_sf"/>
</dbReference>
<protein>
    <submittedName>
        <fullName evidence="1">Methyltransferase domain-containing protein</fullName>
    </submittedName>
</protein>
<reference evidence="1 2" key="1">
    <citation type="submission" date="2015-06" db="EMBL/GenBank/DDBJ databases">
        <title>Survival trade-offs in plant roots during colonization by closely related pathogenic and mutualistic fungi.</title>
        <authorList>
            <person name="Hacquard S."/>
            <person name="Kracher B."/>
            <person name="Hiruma K."/>
            <person name="Weinman A."/>
            <person name="Muench P."/>
            <person name="Garrido Oter R."/>
            <person name="Ver Loren van Themaat E."/>
            <person name="Dallerey J.-F."/>
            <person name="Damm U."/>
            <person name="Henrissat B."/>
            <person name="Lespinet O."/>
            <person name="Thon M."/>
            <person name="Kemen E."/>
            <person name="McHardy A.C."/>
            <person name="Schulze-Lefert P."/>
            <person name="O'Connell R.J."/>
        </authorList>
    </citation>
    <scope>NUCLEOTIDE SEQUENCE [LARGE SCALE GENOMIC DNA]</scope>
    <source>
        <strain evidence="1 2">MAFF 238704</strain>
    </source>
</reference>